<dbReference type="GO" id="GO:0005524">
    <property type="term" value="F:ATP binding"/>
    <property type="evidence" value="ECO:0007669"/>
    <property type="project" value="UniProtKB-UniRule"/>
</dbReference>
<proteinExistence type="inferred from homology"/>
<dbReference type="HAMAP" id="MF_01407">
    <property type="entry name" value="ORC1_type_DNA_replic_protein"/>
    <property type="match status" value="1"/>
</dbReference>
<protein>
    <recommendedName>
        <fullName evidence="5">ORC1-type DNA replication protein</fullName>
    </recommendedName>
</protein>
<reference evidence="9 11" key="2">
    <citation type="journal article" date="2014" name="PLoS Genet.">
        <title>Phylogenetically driven sequencing of extremely halophilic archaea reveals strategies for static and dynamic osmo-response.</title>
        <authorList>
            <person name="Becker E.A."/>
            <person name="Seitzer P.M."/>
            <person name="Tritt A."/>
            <person name="Larsen D."/>
            <person name="Krusor M."/>
            <person name="Yao A.I."/>
            <person name="Wu D."/>
            <person name="Madern D."/>
            <person name="Eisen J.A."/>
            <person name="Darling A.E."/>
            <person name="Facciotti M.T."/>
        </authorList>
    </citation>
    <scope>NUCLEOTIDE SEQUENCE [LARGE SCALE GENOMIC DNA]</scope>
    <source>
        <strain evidence="9">B3</strain>
        <strain evidence="11">DSM 18796 / CECT 7217 / JCM 14584 / KCTC 4019 / B3</strain>
    </source>
</reference>
<name>D8JCU1_HALJB</name>
<keyword evidence="2 5" id="KW-0235">DNA replication</keyword>
<dbReference type="PANTHER" id="PTHR10763">
    <property type="entry name" value="CELL DIVISION CONTROL PROTEIN 6-RELATED"/>
    <property type="match status" value="1"/>
</dbReference>
<geneLocation type="plasmid" evidence="8 10">
    <name>2</name>
</geneLocation>
<dbReference type="PANTHER" id="PTHR10763:SF22">
    <property type="entry name" value="ORC1-TYPE DNA REPLICATION PROTEIN"/>
    <property type="match status" value="1"/>
</dbReference>
<feature type="domain" description="AAA+ ATPase" evidence="6">
    <location>
        <begin position="50"/>
        <end position="212"/>
    </location>
</feature>
<evidence type="ECO:0000259" key="6">
    <source>
        <dbReference type="SMART" id="SM00382"/>
    </source>
</evidence>
<dbReference type="Proteomes" id="UP000000390">
    <property type="component" value="Plasmid 2"/>
</dbReference>
<dbReference type="eggNOG" id="arCOG00467">
    <property type="taxonomic scope" value="Archaea"/>
</dbReference>
<sequence length="401" mass="45305">MGLKDFTREDPIFTDESVLRDTYQPDTLIERDPQLADYQNALRPVINNAPPKNIFVYGQTGVGKTLSTDLVLEKLTQDANTYDDLSIEIVNVICKSLSSSYQVSIRLVNELRAPDDQIALRGHGSGDVYDMLWTELNQLDATHVLFVLDEIDSIGTDDDILYELPRCNANGNVDDTYIGVIGISNNFQFRDNLSARVKDSLCDEEIHFPPYDAEQLRHILETRAQPAFRNDVLTSDIIPLCAAFAAQESGSARRALRILYKAGDLARQTDRSTITEADVREADRVVEEGKTKAELESLPVQNHITLYAILSYALEDETPVRRKQIYQRYKLLADQIDADVKTARTIHDQLSQLTLKGILDVAERNEGIKGGNYYLYDFNVDTAIIRDALEKQHRIGDLFDK</sequence>
<dbReference type="HOGENOM" id="CLU_025112_3_1_2"/>
<evidence type="ECO:0000313" key="8">
    <source>
        <dbReference type="EMBL" id="ADJ16836.1"/>
    </source>
</evidence>
<keyword evidence="8" id="KW-0614">Plasmid</keyword>
<evidence type="ECO:0000256" key="4">
    <source>
        <dbReference type="ARBA" id="ARBA00022840"/>
    </source>
</evidence>
<dbReference type="InterPro" id="IPR055237">
    <property type="entry name" value="Cdc6_lid"/>
</dbReference>
<keyword evidence="11" id="KW-1185">Reference proteome</keyword>
<dbReference type="SMART" id="SM01074">
    <property type="entry name" value="Cdc6_C"/>
    <property type="match status" value="1"/>
</dbReference>
<dbReference type="SUPFAM" id="SSF46785">
    <property type="entry name" value="Winged helix' DNA-binding domain"/>
    <property type="match status" value="1"/>
</dbReference>
<dbReference type="Gene3D" id="1.10.8.60">
    <property type="match status" value="1"/>
</dbReference>
<dbReference type="OrthoDB" id="195574at2157"/>
<dbReference type="InterPro" id="IPR050311">
    <property type="entry name" value="ORC1/CDC6"/>
</dbReference>
<keyword evidence="3 5" id="KW-0547">Nucleotide-binding</keyword>
<dbReference type="PATRIC" id="fig|795797.18.peg.3409"/>
<dbReference type="Pfam" id="PF13401">
    <property type="entry name" value="AAA_22"/>
    <property type="match status" value="1"/>
</dbReference>
<dbReference type="InterPro" id="IPR049945">
    <property type="entry name" value="AAA_22"/>
</dbReference>
<evidence type="ECO:0000259" key="7">
    <source>
        <dbReference type="SMART" id="SM01074"/>
    </source>
</evidence>
<dbReference type="EMBL" id="CP002064">
    <property type="protein sequence ID" value="ADJ16836.1"/>
    <property type="molecule type" value="Genomic_DNA"/>
</dbReference>
<dbReference type="FunFam" id="1.10.8.60:FF:000073">
    <property type="entry name" value="ORC1-type DNA replication protein"/>
    <property type="match status" value="1"/>
</dbReference>
<gene>
    <name evidence="8" type="ordered locus">HacjB3_17468</name>
    <name evidence="9" type="ORF">C497_07304</name>
</gene>
<dbReference type="Gene3D" id="1.10.10.10">
    <property type="entry name" value="Winged helix-like DNA-binding domain superfamily/Winged helix DNA-binding domain"/>
    <property type="match status" value="1"/>
</dbReference>
<dbReference type="InterPro" id="IPR003593">
    <property type="entry name" value="AAA+_ATPase"/>
</dbReference>
<evidence type="ECO:0000313" key="10">
    <source>
        <dbReference type="Proteomes" id="UP000000390"/>
    </source>
</evidence>
<dbReference type="AlphaFoldDB" id="D8JCU1"/>
<feature type="domain" description="Cdc6 C-terminal" evidence="7">
    <location>
        <begin position="306"/>
        <end position="389"/>
    </location>
</feature>
<organism evidence="8 10">
    <name type="scientific">Halalkalicoccus jeotgali (strain DSM 18796 / CECT 7217 / JCM 14584 / KCTC 4019 / B3)</name>
    <dbReference type="NCBI Taxonomy" id="795797"/>
    <lineage>
        <taxon>Archaea</taxon>
        <taxon>Methanobacteriati</taxon>
        <taxon>Methanobacteriota</taxon>
        <taxon>Stenosarchaea group</taxon>
        <taxon>Halobacteria</taxon>
        <taxon>Halobacteriales</taxon>
        <taxon>Halococcaceae</taxon>
        <taxon>Halalkalicoccus</taxon>
    </lineage>
</organism>
<evidence type="ECO:0000256" key="1">
    <source>
        <dbReference type="ARBA" id="ARBA00006184"/>
    </source>
</evidence>
<feature type="binding site" evidence="5">
    <location>
        <position position="223"/>
    </location>
    <ligand>
        <name>ATP</name>
        <dbReference type="ChEBI" id="CHEBI:30616"/>
    </ligand>
</feature>
<evidence type="ECO:0000313" key="9">
    <source>
        <dbReference type="EMBL" id="ELY38729.1"/>
    </source>
</evidence>
<feature type="binding site" evidence="5">
    <location>
        <begin position="62"/>
        <end position="66"/>
    </location>
    <ligand>
        <name>ATP</name>
        <dbReference type="ChEBI" id="CHEBI:30616"/>
    </ligand>
</feature>
<dbReference type="Proteomes" id="UP000011645">
    <property type="component" value="Unassembled WGS sequence"/>
</dbReference>
<evidence type="ECO:0000313" key="11">
    <source>
        <dbReference type="Proteomes" id="UP000011645"/>
    </source>
</evidence>
<comment type="similarity">
    <text evidence="1 5">Belongs to the CDC6/cdc18 family.</text>
</comment>
<feature type="binding site" evidence="5">
    <location>
        <position position="211"/>
    </location>
    <ligand>
        <name>ATP</name>
        <dbReference type="ChEBI" id="CHEBI:30616"/>
    </ligand>
</feature>
<dbReference type="InterPro" id="IPR027417">
    <property type="entry name" value="P-loop_NTPase"/>
</dbReference>
<evidence type="ECO:0000256" key="2">
    <source>
        <dbReference type="ARBA" id="ARBA00022705"/>
    </source>
</evidence>
<dbReference type="GO" id="GO:0016887">
    <property type="term" value="F:ATP hydrolysis activity"/>
    <property type="evidence" value="ECO:0007669"/>
    <property type="project" value="InterPro"/>
</dbReference>
<comment type="function">
    <text evidence="5">Involved in regulation of DNA replication.</text>
</comment>
<reference evidence="8 10" key="1">
    <citation type="journal article" date="2010" name="J. Bacteriol.">
        <title>Complete genome sequence of Halalkalicoccus jeotgali B3(T), an extremely halophilic archaeon.</title>
        <authorList>
            <person name="Roh S.W."/>
            <person name="Nam Y.D."/>
            <person name="Nam S.H."/>
            <person name="Choi S.H."/>
            <person name="Park H.S."/>
            <person name="Bae J.W."/>
        </authorList>
    </citation>
    <scope>NUCLEOTIDE SEQUENCE [LARGE SCALE GENOMIC DNA]</scope>
    <source>
        <strain evidence="8">B3</strain>
        <strain evidence="10">DSM 18796 / CECT 7217 / JCM 14584 / KCTC 4019 / B3</strain>
        <plasmid evidence="10">2</plasmid>
    </source>
</reference>
<dbReference type="CDD" id="cd08768">
    <property type="entry name" value="Cdc6_C"/>
    <property type="match status" value="1"/>
</dbReference>
<dbReference type="RefSeq" id="WP_008415621.1">
    <property type="nucleotide sequence ID" value="NC_014299.1"/>
</dbReference>
<dbReference type="GeneID" id="9421283"/>
<dbReference type="SMART" id="SM00382">
    <property type="entry name" value="AAA"/>
    <property type="match status" value="1"/>
</dbReference>
<keyword evidence="4 5" id="KW-0067">ATP-binding</keyword>
<dbReference type="InterPro" id="IPR015163">
    <property type="entry name" value="Cdc6_C"/>
</dbReference>
<dbReference type="SUPFAM" id="SSF52540">
    <property type="entry name" value="P-loop containing nucleoside triphosphate hydrolases"/>
    <property type="match status" value="1"/>
</dbReference>
<dbReference type="InterPro" id="IPR014277">
    <property type="entry name" value="Orc1/Cdc6_arc"/>
</dbReference>
<evidence type="ECO:0000256" key="3">
    <source>
        <dbReference type="ARBA" id="ARBA00022741"/>
    </source>
</evidence>
<accession>D8JCU1</accession>
<dbReference type="Pfam" id="PF09079">
    <property type="entry name" value="WHD_Cdc6"/>
    <property type="match status" value="1"/>
</dbReference>
<dbReference type="InterPro" id="IPR036388">
    <property type="entry name" value="WH-like_DNA-bd_sf"/>
</dbReference>
<evidence type="ECO:0000256" key="5">
    <source>
        <dbReference type="HAMAP-Rule" id="MF_01407"/>
    </source>
</evidence>
<dbReference type="GO" id="GO:0006260">
    <property type="term" value="P:DNA replication"/>
    <property type="evidence" value="ECO:0007669"/>
    <property type="project" value="UniProtKB-UniRule"/>
</dbReference>
<dbReference type="NCBIfam" id="TIGR02928">
    <property type="entry name" value="orc1/cdc6 family replication initiation protein"/>
    <property type="match status" value="1"/>
</dbReference>
<dbReference type="Gene3D" id="3.40.50.300">
    <property type="entry name" value="P-loop containing nucleotide triphosphate hydrolases"/>
    <property type="match status" value="1"/>
</dbReference>
<dbReference type="KEGG" id="hje:HacjB3_17468"/>
<dbReference type="Pfam" id="PF22703">
    <property type="entry name" value="Cdc6_lid"/>
    <property type="match status" value="1"/>
</dbReference>
<dbReference type="EMBL" id="AOHV01000020">
    <property type="protein sequence ID" value="ELY38729.1"/>
    <property type="molecule type" value="Genomic_DNA"/>
</dbReference>
<dbReference type="InterPro" id="IPR036390">
    <property type="entry name" value="WH_DNA-bd_sf"/>
</dbReference>